<comment type="similarity">
    <text evidence="1 5">Belongs to the universal ribosomal protein uL4 family.</text>
</comment>
<evidence type="ECO:0000256" key="2">
    <source>
        <dbReference type="ARBA" id="ARBA00022980"/>
    </source>
</evidence>
<dbReference type="InterPro" id="IPR013005">
    <property type="entry name" value="Ribosomal_uL4-like"/>
</dbReference>
<proteinExistence type="inferred from homology"/>
<dbReference type="HAMAP" id="MF_01328_B">
    <property type="entry name" value="Ribosomal_uL4_B"/>
    <property type="match status" value="1"/>
</dbReference>
<dbReference type="NCBIfam" id="TIGR03953">
    <property type="entry name" value="rplD_bact"/>
    <property type="match status" value="1"/>
</dbReference>
<protein>
    <recommendedName>
        <fullName evidence="4 5">Large ribosomal subunit protein uL4</fullName>
    </recommendedName>
</protein>
<evidence type="ECO:0000256" key="5">
    <source>
        <dbReference type="HAMAP-Rule" id="MF_01328"/>
    </source>
</evidence>
<comment type="function">
    <text evidence="5">One of the primary rRNA binding proteins, this protein initially binds near the 5'-end of the 23S rRNA. It is important during the early stages of 50S assembly. It makes multiple contacts with different domains of the 23S rRNA in the assembled 50S subunit and ribosome.</text>
</comment>
<keyword evidence="2 5" id="KW-0689">Ribosomal protein</keyword>
<keyword evidence="5" id="KW-0694">RNA-binding</keyword>
<dbReference type="PANTHER" id="PTHR10746:SF6">
    <property type="entry name" value="LARGE RIBOSOMAL SUBUNIT PROTEIN UL4M"/>
    <property type="match status" value="1"/>
</dbReference>
<evidence type="ECO:0000256" key="3">
    <source>
        <dbReference type="ARBA" id="ARBA00023274"/>
    </source>
</evidence>
<dbReference type="Pfam" id="PF00573">
    <property type="entry name" value="Ribosomal_L4"/>
    <property type="match status" value="1"/>
</dbReference>
<evidence type="ECO:0000313" key="8">
    <source>
        <dbReference type="Proteomes" id="UP000016649"/>
    </source>
</evidence>
<dbReference type="PANTHER" id="PTHR10746">
    <property type="entry name" value="50S RIBOSOMAL PROTEIN L4"/>
    <property type="match status" value="1"/>
</dbReference>
<organism evidence="7 8">
    <name type="scientific">Treponema lecithinolyticum ATCC 700332</name>
    <dbReference type="NCBI Taxonomy" id="1321815"/>
    <lineage>
        <taxon>Bacteria</taxon>
        <taxon>Pseudomonadati</taxon>
        <taxon>Spirochaetota</taxon>
        <taxon>Spirochaetia</taxon>
        <taxon>Spirochaetales</taxon>
        <taxon>Treponemataceae</taxon>
        <taxon>Treponema</taxon>
    </lineage>
</organism>
<dbReference type="InterPro" id="IPR023574">
    <property type="entry name" value="Ribosomal_uL4_dom_sf"/>
</dbReference>
<keyword evidence="5" id="KW-0699">rRNA-binding</keyword>
<dbReference type="RefSeq" id="WP_021688057.1">
    <property type="nucleotide sequence ID" value="NZ_KI260571.1"/>
</dbReference>
<dbReference type="GO" id="GO:0005840">
    <property type="term" value="C:ribosome"/>
    <property type="evidence" value="ECO:0007669"/>
    <property type="project" value="UniProtKB-KW"/>
</dbReference>
<dbReference type="EMBL" id="AWVH01000040">
    <property type="protein sequence ID" value="ERJ91835.1"/>
    <property type="molecule type" value="Genomic_DNA"/>
</dbReference>
<evidence type="ECO:0000256" key="6">
    <source>
        <dbReference type="SAM" id="MobiDB-lite"/>
    </source>
</evidence>
<reference evidence="7 8" key="1">
    <citation type="submission" date="2013-08" db="EMBL/GenBank/DDBJ databases">
        <authorList>
            <person name="Weinstock G."/>
            <person name="Sodergren E."/>
            <person name="Wylie T."/>
            <person name="Fulton L."/>
            <person name="Fulton R."/>
            <person name="Fronick C."/>
            <person name="O'Laughlin M."/>
            <person name="Godfrey J."/>
            <person name="Miner T."/>
            <person name="Herter B."/>
            <person name="Appelbaum E."/>
            <person name="Cordes M."/>
            <person name="Lek S."/>
            <person name="Wollam A."/>
            <person name="Pepin K.H."/>
            <person name="Palsikar V.B."/>
            <person name="Mitreva M."/>
            <person name="Wilson R.K."/>
        </authorList>
    </citation>
    <scope>NUCLEOTIDE SEQUENCE [LARGE SCALE GENOMIC DNA]</scope>
    <source>
        <strain evidence="7 8">ATCC 700332</strain>
    </source>
</reference>
<sequence>MKKKVYSVGGKELRTVELDDTVFGLPVNEDVIYYAVINELANKRLGTACTKDRSEVHGSNAKPYKQKGTGRARRGDKKSPLLRGGGVIFGPKPRDFSYTLPKKVKRLAMKSILSMKAQNDSLTLIEDFTIESGKTKDMAAILKHFSQNERTVLVLKDDDQNIKRAARNIPTLSFLSYNRLRAHDLFYGKKILMLESAAKNLADFYKKEAE</sequence>
<evidence type="ECO:0000256" key="4">
    <source>
        <dbReference type="ARBA" id="ARBA00035244"/>
    </source>
</evidence>
<dbReference type="InterPro" id="IPR002136">
    <property type="entry name" value="Ribosomal_uL4"/>
</dbReference>
<feature type="region of interest" description="Disordered" evidence="6">
    <location>
        <begin position="51"/>
        <end position="79"/>
    </location>
</feature>
<comment type="subunit">
    <text evidence="5">Part of the 50S ribosomal subunit.</text>
</comment>
<dbReference type="Proteomes" id="UP000016649">
    <property type="component" value="Unassembled WGS sequence"/>
</dbReference>
<feature type="compositionally biased region" description="Basic residues" evidence="6">
    <location>
        <begin position="64"/>
        <end position="76"/>
    </location>
</feature>
<comment type="function">
    <text evidence="5">Forms part of the polypeptide exit tunnel.</text>
</comment>
<keyword evidence="8" id="KW-1185">Reference proteome</keyword>
<dbReference type="SUPFAM" id="SSF52166">
    <property type="entry name" value="Ribosomal protein L4"/>
    <property type="match status" value="1"/>
</dbReference>
<dbReference type="Gene3D" id="3.40.1370.10">
    <property type="match status" value="1"/>
</dbReference>
<evidence type="ECO:0000313" key="7">
    <source>
        <dbReference type="EMBL" id="ERJ91835.1"/>
    </source>
</evidence>
<comment type="caution">
    <text evidence="7">The sequence shown here is derived from an EMBL/GenBank/DDBJ whole genome shotgun (WGS) entry which is preliminary data.</text>
</comment>
<name>A0ABN0NWQ3_TRELE</name>
<keyword evidence="3 5" id="KW-0687">Ribonucleoprotein</keyword>
<evidence type="ECO:0000256" key="1">
    <source>
        <dbReference type="ARBA" id="ARBA00010528"/>
    </source>
</evidence>
<gene>
    <name evidence="5" type="primary">rplD</name>
    <name evidence="7" type="ORF">HMPREF9193_01842</name>
</gene>
<accession>A0ABN0NWQ3</accession>